<dbReference type="AlphaFoldDB" id="A0A2R4WI55"/>
<accession>A0A2R4WI55</accession>
<protein>
    <submittedName>
        <fullName evidence="1">Uncharacterized protein</fullName>
    </submittedName>
</protein>
<keyword evidence="2" id="KW-1185">Reference proteome</keyword>
<dbReference type="EMBL" id="CP028843">
    <property type="protein sequence ID" value="AWB21223.1"/>
    <property type="molecule type" value="Genomic_DNA"/>
</dbReference>
<name>A0A2R4WI55_9HYPH</name>
<sequence length="212" mass="22975">MDDLIRTYSGALEEIPGEFRRMAISASRVPGIAERAALEERRDELARALRQGGKAHQPAVARLLGAFPAFGADDISTADAIDDWVKILSPLPVWAVAEAVQRFRESRATTPYDRGRCPTEPQVIAEARVLTAPIDEELRRIAAILDAEVIPEPSPEDREKVAQLVRDLAASLRSPVPQLAEAELARVTEGGMGGLKLDRRILAKAGVPSEAA</sequence>
<gene>
    <name evidence="1" type="ORF">DA075_10105</name>
</gene>
<evidence type="ECO:0000313" key="1">
    <source>
        <dbReference type="EMBL" id="AWB21223.1"/>
    </source>
</evidence>
<dbReference type="Proteomes" id="UP000244755">
    <property type="component" value="Chromosome 1"/>
</dbReference>
<dbReference type="KEGG" id="mee:DA075_10105"/>
<evidence type="ECO:0000313" key="2">
    <source>
        <dbReference type="Proteomes" id="UP000244755"/>
    </source>
</evidence>
<proteinExistence type="predicted"/>
<organism evidence="1 2">
    <name type="scientific">Methylobacterium currus</name>
    <dbReference type="NCBI Taxonomy" id="2051553"/>
    <lineage>
        <taxon>Bacteria</taxon>
        <taxon>Pseudomonadati</taxon>
        <taxon>Pseudomonadota</taxon>
        <taxon>Alphaproteobacteria</taxon>
        <taxon>Hyphomicrobiales</taxon>
        <taxon>Methylobacteriaceae</taxon>
        <taxon>Methylobacterium</taxon>
    </lineage>
</organism>
<reference evidence="1 2" key="1">
    <citation type="submission" date="2018-04" db="EMBL/GenBank/DDBJ databases">
        <title>Methylobacterium sp. PR1016A genome.</title>
        <authorList>
            <person name="Park W."/>
        </authorList>
    </citation>
    <scope>NUCLEOTIDE SEQUENCE [LARGE SCALE GENOMIC DNA]</scope>
    <source>
        <strain evidence="1 2">PR1016A</strain>
    </source>
</reference>